<organism evidence="2 3">
    <name type="scientific">Xylaria flabelliformis</name>
    <dbReference type="NCBI Taxonomy" id="2512241"/>
    <lineage>
        <taxon>Eukaryota</taxon>
        <taxon>Fungi</taxon>
        <taxon>Dikarya</taxon>
        <taxon>Ascomycota</taxon>
        <taxon>Pezizomycotina</taxon>
        <taxon>Sordariomycetes</taxon>
        <taxon>Xylariomycetidae</taxon>
        <taxon>Xylariales</taxon>
        <taxon>Xylariaceae</taxon>
        <taxon>Xylaria</taxon>
    </lineage>
</organism>
<dbReference type="EMBL" id="VFLP01000096">
    <property type="protein sequence ID" value="TRX88206.1"/>
    <property type="molecule type" value="Genomic_DNA"/>
</dbReference>
<name>A0A553HJT4_9PEZI</name>
<gene>
    <name evidence="2" type="ORF">FHL15_010895</name>
</gene>
<proteinExistence type="predicted"/>
<feature type="region of interest" description="Disordered" evidence="1">
    <location>
        <begin position="50"/>
        <end position="108"/>
    </location>
</feature>
<evidence type="ECO:0000313" key="3">
    <source>
        <dbReference type="Proteomes" id="UP000319160"/>
    </source>
</evidence>
<feature type="region of interest" description="Disordered" evidence="1">
    <location>
        <begin position="247"/>
        <end position="269"/>
    </location>
</feature>
<dbReference type="OrthoDB" id="4694460at2759"/>
<reference evidence="3" key="1">
    <citation type="submission" date="2019-06" db="EMBL/GenBank/DDBJ databases">
        <title>Draft genome sequence of the griseofulvin-producing fungus Xylaria cubensis strain G536.</title>
        <authorList>
            <person name="Mead M.E."/>
            <person name="Raja H.A."/>
            <person name="Steenwyk J.L."/>
            <person name="Knowles S.L."/>
            <person name="Oberlies N.H."/>
            <person name="Rokas A."/>
        </authorList>
    </citation>
    <scope>NUCLEOTIDE SEQUENCE [LARGE SCALE GENOMIC DNA]</scope>
    <source>
        <strain evidence="3">G536</strain>
    </source>
</reference>
<accession>A0A553HJT4</accession>
<comment type="caution">
    <text evidence="2">The sequence shown here is derived from an EMBL/GenBank/DDBJ whole genome shotgun (WGS) entry which is preliminary data.</text>
</comment>
<dbReference type="Proteomes" id="UP000319160">
    <property type="component" value="Unassembled WGS sequence"/>
</dbReference>
<evidence type="ECO:0000256" key="1">
    <source>
        <dbReference type="SAM" id="MobiDB-lite"/>
    </source>
</evidence>
<feature type="region of interest" description="Disordered" evidence="1">
    <location>
        <begin position="139"/>
        <end position="164"/>
    </location>
</feature>
<protein>
    <submittedName>
        <fullName evidence="2">Uncharacterized protein</fullName>
    </submittedName>
</protein>
<dbReference type="AlphaFoldDB" id="A0A553HJT4"/>
<keyword evidence="3" id="KW-1185">Reference proteome</keyword>
<sequence>MGNYGARYLPNYTFPIAYRHKVLQDLPETLILSAASHLANVELLVESNATMPSSKKPHHRSSKAPPKPTDITDKAKTADIAPPHSTTAGIQKHEGKTRAATARRRKKLQNKLQNALIKKVDARNPQEAMTEQAELLGMSNTVSPVPSPTEPRPPKPKGRARRNAKAKYMDDILEEEEEEGRLGDELQRGKRWIPDFEHRTQPTHRPEGIPYGLWMSYKHLDEYIYRHALSPAELERLPLLDDVHEYQNSDGTAPKPITPPGYQFDENLELVPVREESL</sequence>
<evidence type="ECO:0000313" key="2">
    <source>
        <dbReference type="EMBL" id="TRX88206.1"/>
    </source>
</evidence>
<feature type="compositionally biased region" description="Basic residues" evidence="1">
    <location>
        <begin position="154"/>
        <end position="164"/>
    </location>
</feature>